<keyword evidence="9" id="KW-1185">Reference proteome</keyword>
<comment type="similarity">
    <text evidence="2">Belongs to the CbiQ family.</text>
</comment>
<dbReference type="Pfam" id="PF02361">
    <property type="entry name" value="CbiQ"/>
    <property type="match status" value="1"/>
</dbReference>
<feature type="transmembrane region" description="Helical" evidence="7">
    <location>
        <begin position="86"/>
        <end position="105"/>
    </location>
</feature>
<organism evidence="8 9">
    <name type="scientific">Pararhizobium capsulatum DSM 1112</name>
    <dbReference type="NCBI Taxonomy" id="1121113"/>
    <lineage>
        <taxon>Bacteria</taxon>
        <taxon>Pseudomonadati</taxon>
        <taxon>Pseudomonadota</taxon>
        <taxon>Alphaproteobacteria</taxon>
        <taxon>Hyphomicrobiales</taxon>
        <taxon>Rhizobiaceae</taxon>
        <taxon>Rhizobium/Agrobacterium group</taxon>
        <taxon>Pararhizobium</taxon>
    </lineage>
</organism>
<evidence type="ECO:0000256" key="7">
    <source>
        <dbReference type="SAM" id="Phobius"/>
    </source>
</evidence>
<feature type="transmembrane region" description="Helical" evidence="7">
    <location>
        <begin position="7"/>
        <end position="36"/>
    </location>
</feature>
<dbReference type="PANTHER" id="PTHR34857">
    <property type="entry name" value="SLL0384 PROTEIN"/>
    <property type="match status" value="1"/>
</dbReference>
<protein>
    <submittedName>
        <fullName evidence="8">Energy-coupling factor transport system permease protein</fullName>
    </submittedName>
</protein>
<proteinExistence type="inferred from homology"/>
<feature type="transmembrane region" description="Helical" evidence="7">
    <location>
        <begin position="42"/>
        <end position="65"/>
    </location>
</feature>
<evidence type="ECO:0000256" key="5">
    <source>
        <dbReference type="ARBA" id="ARBA00022989"/>
    </source>
</evidence>
<dbReference type="InterPro" id="IPR003339">
    <property type="entry name" value="ABC/ECF_trnsptr_transmembrane"/>
</dbReference>
<sequence length="235" mass="25518">MTKLTGVLAVVVTSFILPWPTLWLSSAALLISAFWFRIGWLVLVRYVTLSLPFTVAVFVFHGLVLPKSDTFRAFGWLPYSPFGLEHAAIIGGRISLMLAASLLFVTTTAPATLLGAFDTARWPPALSFLLASPLLLIDQFAVRANAIRDAQQTRGLAIGGSVTARLGALRMLFVPLLTSALSDAQERAQVLNARGFRALPYRTVVNPPADNALQRWLRLGLFAVIALELGYLVVG</sequence>
<reference evidence="8 9" key="1">
    <citation type="submission" date="2023-07" db="EMBL/GenBank/DDBJ databases">
        <title>Genomic Encyclopedia of Type Strains, Phase IV (KMG-IV): sequencing the most valuable type-strain genomes for metagenomic binning, comparative biology and taxonomic classification.</title>
        <authorList>
            <person name="Goeker M."/>
        </authorList>
    </citation>
    <scope>NUCLEOTIDE SEQUENCE [LARGE SCALE GENOMIC DNA]</scope>
    <source>
        <strain evidence="8 9">DSM 1112</strain>
    </source>
</reference>
<gene>
    <name evidence="8" type="ORF">QO002_004192</name>
</gene>
<evidence type="ECO:0000256" key="4">
    <source>
        <dbReference type="ARBA" id="ARBA00022692"/>
    </source>
</evidence>
<dbReference type="EMBL" id="JAUSVF010000002">
    <property type="protein sequence ID" value="MDQ0321986.1"/>
    <property type="molecule type" value="Genomic_DNA"/>
</dbReference>
<dbReference type="InterPro" id="IPR051611">
    <property type="entry name" value="ECF_transporter_component"/>
</dbReference>
<dbReference type="CDD" id="cd16914">
    <property type="entry name" value="EcfT"/>
    <property type="match status" value="1"/>
</dbReference>
<evidence type="ECO:0000256" key="3">
    <source>
        <dbReference type="ARBA" id="ARBA00022475"/>
    </source>
</evidence>
<dbReference type="Proteomes" id="UP001230207">
    <property type="component" value="Unassembled WGS sequence"/>
</dbReference>
<evidence type="ECO:0000313" key="9">
    <source>
        <dbReference type="Proteomes" id="UP001230207"/>
    </source>
</evidence>
<name>A0ABU0BUQ7_9HYPH</name>
<evidence type="ECO:0000256" key="6">
    <source>
        <dbReference type="ARBA" id="ARBA00023136"/>
    </source>
</evidence>
<keyword evidence="6 7" id="KW-0472">Membrane</keyword>
<evidence type="ECO:0000256" key="1">
    <source>
        <dbReference type="ARBA" id="ARBA00004141"/>
    </source>
</evidence>
<keyword evidence="3" id="KW-1003">Cell membrane</keyword>
<comment type="caution">
    <text evidence="8">The sequence shown here is derived from an EMBL/GenBank/DDBJ whole genome shotgun (WGS) entry which is preliminary data.</text>
</comment>
<accession>A0ABU0BUQ7</accession>
<keyword evidence="5 7" id="KW-1133">Transmembrane helix</keyword>
<comment type="subcellular location">
    <subcellularLocation>
        <location evidence="1">Membrane</location>
        <topology evidence="1">Multi-pass membrane protein</topology>
    </subcellularLocation>
</comment>
<keyword evidence="4 7" id="KW-0812">Transmembrane</keyword>
<evidence type="ECO:0000313" key="8">
    <source>
        <dbReference type="EMBL" id="MDQ0321986.1"/>
    </source>
</evidence>
<dbReference type="PANTHER" id="PTHR34857:SF2">
    <property type="entry name" value="SLL0384 PROTEIN"/>
    <property type="match status" value="1"/>
</dbReference>
<evidence type="ECO:0000256" key="2">
    <source>
        <dbReference type="ARBA" id="ARBA00008564"/>
    </source>
</evidence>